<dbReference type="KEGG" id="pprt:ET464_05400"/>
<keyword evidence="2" id="KW-1185">Reference proteome</keyword>
<dbReference type="Proteomes" id="UP000293568">
    <property type="component" value="Chromosome"/>
</dbReference>
<dbReference type="EMBL" id="CP035492">
    <property type="protein sequence ID" value="QAY65903.1"/>
    <property type="molecule type" value="Genomic_DNA"/>
</dbReference>
<accession>A0A4P6EUT9</accession>
<name>A0A4P6EUT9_9BACL</name>
<reference evidence="1 2" key="1">
    <citation type="submission" date="2019-01" db="EMBL/GenBank/DDBJ databases">
        <title>Genome sequencing of strain FW100M-2.</title>
        <authorList>
            <person name="Heo J."/>
            <person name="Kim S.-J."/>
            <person name="Kim J.-S."/>
            <person name="Hong S.-B."/>
            <person name="Kwon S.-W."/>
        </authorList>
    </citation>
    <scope>NUCLEOTIDE SEQUENCE [LARGE SCALE GENOMIC DNA]</scope>
    <source>
        <strain evidence="1 2">FW100M-2</strain>
    </source>
</reference>
<proteinExistence type="predicted"/>
<gene>
    <name evidence="1" type="ORF">ET464_05400</name>
</gene>
<dbReference type="AlphaFoldDB" id="A0A4P6EUT9"/>
<evidence type="ECO:0000313" key="2">
    <source>
        <dbReference type="Proteomes" id="UP000293568"/>
    </source>
</evidence>
<evidence type="ECO:0000313" key="1">
    <source>
        <dbReference type="EMBL" id="QAY65903.1"/>
    </source>
</evidence>
<organism evidence="1 2">
    <name type="scientific">Paenibacillus protaetiae</name>
    <dbReference type="NCBI Taxonomy" id="2509456"/>
    <lineage>
        <taxon>Bacteria</taxon>
        <taxon>Bacillati</taxon>
        <taxon>Bacillota</taxon>
        <taxon>Bacilli</taxon>
        <taxon>Bacillales</taxon>
        <taxon>Paenibacillaceae</taxon>
        <taxon>Paenibacillus</taxon>
    </lineage>
</organism>
<sequence length="62" mass="7091">MKQLIYPILGESFYAVLDAIVPNCAGYSPFYHFTQKRPARPVPPFKQLLPIGMNVFVAKDYE</sequence>
<protein>
    <submittedName>
        <fullName evidence="1">Uncharacterized protein</fullName>
    </submittedName>
</protein>